<dbReference type="Proteomes" id="UP000037267">
    <property type="component" value="Unassembled WGS sequence"/>
</dbReference>
<comment type="caution">
    <text evidence="2">The sequence shown here is derived from an EMBL/GenBank/DDBJ whole genome shotgun (WGS) entry which is preliminary data.</text>
</comment>
<dbReference type="InterPro" id="IPR051922">
    <property type="entry name" value="Bact_Sporulation_Assoc"/>
</dbReference>
<dbReference type="STRING" id="1503.CLPU_3c00150"/>
<name>A0A0L0WCP2_GOTPU</name>
<dbReference type="GO" id="GO:0030288">
    <property type="term" value="C:outer membrane-bounded periplasmic space"/>
    <property type="evidence" value="ECO:0007669"/>
    <property type="project" value="TreeGrafter"/>
</dbReference>
<evidence type="ECO:0000313" key="3">
    <source>
        <dbReference type="Proteomes" id="UP000037267"/>
    </source>
</evidence>
<dbReference type="AlphaFoldDB" id="A0A0L0WCP2"/>
<evidence type="ECO:0000313" key="2">
    <source>
        <dbReference type="EMBL" id="KNF09237.1"/>
    </source>
</evidence>
<reference evidence="3" key="1">
    <citation type="submission" date="2015-07" db="EMBL/GenBank/DDBJ databases">
        <title>Draft genome sequence of the purine-degrading Gottschalkia purinilyticum DSM 1384 (formerly Clostridium purinilyticum).</title>
        <authorList>
            <person name="Poehlein A."/>
            <person name="Schiel-Bengelsdorf B."/>
            <person name="Bengelsdorf F.R."/>
            <person name="Daniel R."/>
            <person name="Duerre P."/>
        </authorList>
    </citation>
    <scope>NUCLEOTIDE SEQUENCE [LARGE SCALE GENOMIC DNA]</scope>
    <source>
        <strain evidence="3">DSM 1384</strain>
    </source>
</reference>
<gene>
    <name evidence="2" type="primary">lytB</name>
    <name evidence="2" type="ORF">CLPU_3c00150</name>
</gene>
<dbReference type="GO" id="GO:0030435">
    <property type="term" value="P:sporulation resulting in formation of a cellular spore"/>
    <property type="evidence" value="ECO:0007669"/>
    <property type="project" value="InterPro"/>
</dbReference>
<accession>A0A0L0WCP2</accession>
<organism evidence="2 3">
    <name type="scientific">Gottschalkia purinilytica</name>
    <name type="common">Clostridium purinilyticum</name>
    <dbReference type="NCBI Taxonomy" id="1503"/>
    <lineage>
        <taxon>Bacteria</taxon>
        <taxon>Bacillati</taxon>
        <taxon>Bacillota</taxon>
        <taxon>Tissierellia</taxon>
        <taxon>Tissierellales</taxon>
        <taxon>Gottschalkiaceae</taxon>
        <taxon>Gottschalkia</taxon>
    </lineage>
</organism>
<sequence>MEMSKKWKITTSLVLILSISIGLIWYNVRPVYSENYSSKYVKVRLQNPIKSKISVNLSSSNGFLVGKMGTGFEKILDISHNSIVVKNGTNSTSIVIQTPQGETLYTFNSSDNIYIGTPSGIVKVESSNYRGYITFNRTASELVVVNYLTLDQYLYGVVPREMSPSWHKEALKAQAISARTFALLNLGKHSAEGYNLCDQTHCQAYAGYDREHVNSNSAVNETVNQVIKYNGKLASVYFFASSGGHTASNEDIWNGTPIPYLRGIKDDFSLGSPYDNWTYTISKNDFKQKLIANGLDVGDIISISITKTSAQSGGRVIELSVSGTKGTKVLLREKIRAVLGYNNIKSTLYTAKMDGQIQNGVDTYATIGSSNQSSKINLKGATVRNSLASSNLSSSLSNVWVASGSGTQNVQIASTGTTGDNITFEGKGWGHGIGMSQYGAKKMGEMGYNYKQILEHYYNGAKVE</sequence>
<evidence type="ECO:0000259" key="1">
    <source>
        <dbReference type="Pfam" id="PF08486"/>
    </source>
</evidence>
<dbReference type="InterPro" id="IPR013693">
    <property type="entry name" value="SpoIID/LytB_N"/>
</dbReference>
<protein>
    <submittedName>
        <fullName evidence="2">Amidase enhancer</fullName>
    </submittedName>
</protein>
<dbReference type="NCBIfam" id="TIGR02669">
    <property type="entry name" value="SpoIID_LytB"/>
    <property type="match status" value="1"/>
</dbReference>
<proteinExistence type="predicted"/>
<dbReference type="PANTHER" id="PTHR30032">
    <property type="entry name" value="N-ACETYLMURAMOYL-L-ALANINE AMIDASE-RELATED"/>
    <property type="match status" value="1"/>
</dbReference>
<dbReference type="InterPro" id="IPR013486">
    <property type="entry name" value="SpoIID/LytB"/>
</dbReference>
<dbReference type="OrthoDB" id="9794671at2"/>
<dbReference type="Pfam" id="PF08486">
    <property type="entry name" value="SpoIID"/>
    <property type="match status" value="1"/>
</dbReference>
<dbReference type="EMBL" id="LGSS01000003">
    <property type="protein sequence ID" value="KNF09237.1"/>
    <property type="molecule type" value="Genomic_DNA"/>
</dbReference>
<dbReference type="PANTHER" id="PTHR30032:SF4">
    <property type="entry name" value="AMIDASE ENHANCER"/>
    <property type="match status" value="1"/>
</dbReference>
<keyword evidence="3" id="KW-1185">Reference proteome</keyword>
<dbReference type="RefSeq" id="WP_050354243.1">
    <property type="nucleotide sequence ID" value="NZ_LGSS01000003.1"/>
</dbReference>
<feature type="domain" description="Sporulation stage II protein D amidase enhancer LytB N-terminal" evidence="1">
    <location>
        <begin position="140"/>
        <end position="229"/>
    </location>
</feature>